<organism evidence="2 3">
    <name type="scientific">Ammoniphilus resinae</name>
    <dbReference type="NCBI Taxonomy" id="861532"/>
    <lineage>
        <taxon>Bacteria</taxon>
        <taxon>Bacillati</taxon>
        <taxon>Bacillota</taxon>
        <taxon>Bacilli</taxon>
        <taxon>Bacillales</taxon>
        <taxon>Paenibacillaceae</taxon>
        <taxon>Aneurinibacillus group</taxon>
        <taxon>Ammoniphilus</taxon>
    </lineage>
</organism>
<dbReference type="InterPro" id="IPR005302">
    <property type="entry name" value="MoCF_Sase_C"/>
</dbReference>
<accession>A0ABS4GIU6</accession>
<dbReference type="SUPFAM" id="SSF50800">
    <property type="entry name" value="PK beta-barrel domain-like"/>
    <property type="match status" value="1"/>
</dbReference>
<proteinExistence type="predicted"/>
<dbReference type="Gene3D" id="2.40.33.20">
    <property type="entry name" value="PK beta-barrel domain-like"/>
    <property type="match status" value="1"/>
</dbReference>
<dbReference type="PANTHER" id="PTHR30212">
    <property type="entry name" value="PROTEIN YIIM"/>
    <property type="match status" value="1"/>
</dbReference>
<feature type="domain" description="MOSC" evidence="1">
    <location>
        <begin position="38"/>
        <end position="173"/>
    </location>
</feature>
<dbReference type="PROSITE" id="PS51340">
    <property type="entry name" value="MOSC"/>
    <property type="match status" value="1"/>
</dbReference>
<dbReference type="InterPro" id="IPR011037">
    <property type="entry name" value="Pyrv_Knase-like_insert_dom_sf"/>
</dbReference>
<reference evidence="2 3" key="1">
    <citation type="submission" date="2021-03" db="EMBL/GenBank/DDBJ databases">
        <title>Genomic Encyclopedia of Type Strains, Phase IV (KMG-IV): sequencing the most valuable type-strain genomes for metagenomic binning, comparative biology and taxonomic classification.</title>
        <authorList>
            <person name="Goeker M."/>
        </authorList>
    </citation>
    <scope>NUCLEOTIDE SEQUENCE [LARGE SCALE GENOMIC DNA]</scope>
    <source>
        <strain evidence="2 3">DSM 24738</strain>
    </source>
</reference>
<comment type="caution">
    <text evidence="2">The sequence shown here is derived from an EMBL/GenBank/DDBJ whole genome shotgun (WGS) entry which is preliminary data.</text>
</comment>
<dbReference type="EMBL" id="JAGGKT010000001">
    <property type="protein sequence ID" value="MBP1930191.1"/>
    <property type="molecule type" value="Genomic_DNA"/>
</dbReference>
<dbReference type="Proteomes" id="UP001519343">
    <property type="component" value="Unassembled WGS sequence"/>
</dbReference>
<evidence type="ECO:0000259" key="1">
    <source>
        <dbReference type="PROSITE" id="PS51340"/>
    </source>
</evidence>
<keyword evidence="3" id="KW-1185">Reference proteome</keyword>
<dbReference type="Pfam" id="PF03473">
    <property type="entry name" value="MOSC"/>
    <property type="match status" value="1"/>
</dbReference>
<evidence type="ECO:0000313" key="3">
    <source>
        <dbReference type="Proteomes" id="UP001519343"/>
    </source>
</evidence>
<dbReference type="InterPro" id="IPR052353">
    <property type="entry name" value="Benzoxazolinone_Detox_Enz"/>
</dbReference>
<name>A0ABS4GIU6_9BACL</name>
<sequence length="238" mass="26730">MTNPIVLSIQVGKPKSLGTSDEATSPMDRMWTSAIIKEKVEGPIWLGETNLEGDEQADLEHHGGPEKAVLAYASAHYPFWQGQLGLPDIPFGGFGENLTVAGLTEADVCIGDTYEMGEVIVQVSQPRRPCWKLARRWKIKDLTLRVQNTGCTGWYLRVLKTGYIKDGDTLKLIERPYPEWTVERCNQLIHGNHKTKLEEVKELANCTLLSQSWRDTLFEIIAKGEKPDTQNRVIGPNE</sequence>
<gene>
    <name evidence="2" type="ORF">J2Z37_000178</name>
</gene>
<protein>
    <submittedName>
        <fullName evidence="2">MOSC domain-containing protein YiiM</fullName>
    </submittedName>
</protein>
<dbReference type="PANTHER" id="PTHR30212:SF2">
    <property type="entry name" value="PROTEIN YIIM"/>
    <property type="match status" value="1"/>
</dbReference>
<evidence type="ECO:0000313" key="2">
    <source>
        <dbReference type="EMBL" id="MBP1930191.1"/>
    </source>
</evidence>